<organism evidence="1 2">
    <name type="scientific">Sulfurisoma sediminicola</name>
    <dbReference type="NCBI Taxonomy" id="1381557"/>
    <lineage>
        <taxon>Bacteria</taxon>
        <taxon>Pseudomonadati</taxon>
        <taxon>Pseudomonadota</taxon>
        <taxon>Betaproteobacteria</taxon>
        <taxon>Nitrosomonadales</taxon>
        <taxon>Sterolibacteriaceae</taxon>
        <taxon>Sulfurisoma</taxon>
    </lineage>
</organism>
<accession>A0A497XJY8</accession>
<keyword evidence="2" id="KW-1185">Reference proteome</keyword>
<dbReference type="AlphaFoldDB" id="A0A497XJY8"/>
<comment type="caution">
    <text evidence="1">The sequence shown here is derived from an EMBL/GenBank/DDBJ whole genome shotgun (WGS) entry which is preliminary data.</text>
</comment>
<evidence type="ECO:0000313" key="2">
    <source>
        <dbReference type="Proteomes" id="UP000268908"/>
    </source>
</evidence>
<name>A0A497XJY8_9PROT</name>
<dbReference type="Proteomes" id="UP000268908">
    <property type="component" value="Unassembled WGS sequence"/>
</dbReference>
<proteinExistence type="predicted"/>
<evidence type="ECO:0000313" key="1">
    <source>
        <dbReference type="EMBL" id="RLJ67707.1"/>
    </source>
</evidence>
<gene>
    <name evidence="1" type="ORF">DFR35_0256</name>
</gene>
<sequence>MSVAPHSDVDLVFLDLQDAVKSLSESRASPKEIRRALSRYIELSQRLTATMRKDYSKRCKGKWEASSFVGWNPRTELLKYLRNQDQHGEQVFITVHDRHFYDVPDDVEIGGIPGRQFVVDGHWQMTDQTLDRQPEGLEVGLGGPGVPYESTEILKPTRTESSYVLFPRKPEDQSRFQAAAVSDVHEFARDTLATLTEYFEFYKAKVGA</sequence>
<reference evidence="1 2" key="1">
    <citation type="submission" date="2018-10" db="EMBL/GenBank/DDBJ databases">
        <title>Genomic Encyclopedia of Type Strains, Phase IV (KMG-IV): sequencing the most valuable type-strain genomes for metagenomic binning, comparative biology and taxonomic classification.</title>
        <authorList>
            <person name="Goeker M."/>
        </authorList>
    </citation>
    <scope>NUCLEOTIDE SEQUENCE [LARGE SCALE GENOMIC DNA]</scope>
    <source>
        <strain evidence="1 2">DSM 26916</strain>
    </source>
</reference>
<dbReference type="EMBL" id="RCCI01000004">
    <property type="protein sequence ID" value="RLJ67707.1"/>
    <property type="molecule type" value="Genomic_DNA"/>
</dbReference>
<protein>
    <submittedName>
        <fullName evidence="1">Uncharacterized protein</fullName>
    </submittedName>
</protein>